<dbReference type="GO" id="GO:0003677">
    <property type="term" value="F:DNA binding"/>
    <property type="evidence" value="ECO:0007669"/>
    <property type="project" value="InterPro"/>
</dbReference>
<comment type="caution">
    <text evidence="1">The sequence shown here is derived from an EMBL/GenBank/DDBJ whole genome shotgun (WGS) entry which is preliminary data.</text>
</comment>
<evidence type="ECO:0000313" key="2">
    <source>
        <dbReference type="Proteomes" id="UP000561617"/>
    </source>
</evidence>
<protein>
    <submittedName>
        <fullName evidence="1">Transposase</fullName>
    </submittedName>
</protein>
<reference evidence="1 2" key="1">
    <citation type="submission" date="2020-03" db="EMBL/GenBank/DDBJ databases">
        <title>Soil Listeria distribution.</title>
        <authorList>
            <person name="Liao J."/>
            <person name="Wiedmann M."/>
        </authorList>
    </citation>
    <scope>NUCLEOTIDE SEQUENCE [LARGE SCALE GENOMIC DNA]</scope>
    <source>
        <strain evidence="1 2">FSL L7-1554</strain>
    </source>
</reference>
<dbReference type="EMBL" id="JAASTW010000030">
    <property type="protein sequence ID" value="MBC1490178.1"/>
    <property type="molecule type" value="Genomic_DNA"/>
</dbReference>
<proteinExistence type="predicted"/>
<name>A0A7X0X9Q8_9LIST</name>
<dbReference type="InterPro" id="IPR009057">
    <property type="entry name" value="Homeodomain-like_sf"/>
</dbReference>
<gene>
    <name evidence="1" type="ORF">HCJ38_14400</name>
</gene>
<dbReference type="Pfam" id="PF01527">
    <property type="entry name" value="HTH_Tnp_1"/>
    <property type="match status" value="1"/>
</dbReference>
<dbReference type="AlphaFoldDB" id="A0A7X0X9Q8"/>
<dbReference type="InterPro" id="IPR002514">
    <property type="entry name" value="Transposase_8"/>
</dbReference>
<dbReference type="GO" id="GO:0004803">
    <property type="term" value="F:transposase activity"/>
    <property type="evidence" value="ECO:0007669"/>
    <property type="project" value="InterPro"/>
</dbReference>
<accession>A0A7X0X9Q8</accession>
<organism evidence="1 2">
    <name type="scientific">Listeria immobilis</name>
    <dbReference type="NCBI Taxonomy" id="2713502"/>
    <lineage>
        <taxon>Bacteria</taxon>
        <taxon>Bacillati</taxon>
        <taxon>Bacillota</taxon>
        <taxon>Bacilli</taxon>
        <taxon>Bacillales</taxon>
        <taxon>Listeriaceae</taxon>
        <taxon>Listeria</taxon>
    </lineage>
</organism>
<dbReference type="GO" id="GO:0006313">
    <property type="term" value="P:DNA transposition"/>
    <property type="evidence" value="ECO:0007669"/>
    <property type="project" value="InterPro"/>
</dbReference>
<sequence>MKRQNYSKEFKFQTVSLIVKGKHPVRFVSKQLEVHENTLYRGVSEYEKHGNSAFPGNGSSIKVPSFSEKLSLVYACIKKHLKGKVSIKRLCYYVGVSCSGYYVFLNWSASNLEIENAVFRANTFEIFSLNIKADMEQEEYKSH</sequence>
<dbReference type="Proteomes" id="UP000561617">
    <property type="component" value="Unassembled WGS sequence"/>
</dbReference>
<dbReference type="SUPFAM" id="SSF46689">
    <property type="entry name" value="Homeodomain-like"/>
    <property type="match status" value="1"/>
</dbReference>
<evidence type="ECO:0000313" key="1">
    <source>
        <dbReference type="EMBL" id="MBC1490178.1"/>
    </source>
</evidence>
<dbReference type="RefSeq" id="WP_185381678.1">
    <property type="nucleotide sequence ID" value="NZ_JAASTW010000030.1"/>
</dbReference>